<evidence type="ECO:0000313" key="11">
    <source>
        <dbReference type="Proteomes" id="UP000326354"/>
    </source>
</evidence>
<dbReference type="EMBL" id="AP019860">
    <property type="protein sequence ID" value="BBM85832.1"/>
    <property type="molecule type" value="Genomic_DNA"/>
</dbReference>
<dbReference type="GO" id="GO:0005886">
    <property type="term" value="C:plasma membrane"/>
    <property type="evidence" value="ECO:0007669"/>
    <property type="project" value="UniProtKB-SubCell"/>
</dbReference>
<accession>A0A5S9F4R5</accession>
<dbReference type="SUPFAM" id="SSF51344">
    <property type="entry name" value="Epsilon subunit of F1F0-ATP synthase N-terminal domain"/>
    <property type="match status" value="1"/>
</dbReference>
<gene>
    <name evidence="8" type="primary">atpC</name>
    <name evidence="10" type="ORF">UABAM_04210</name>
</gene>
<reference evidence="10 11" key="1">
    <citation type="submission" date="2019-08" db="EMBL/GenBank/DDBJ databases">
        <title>Complete genome sequence of Candidatus Uab amorphum.</title>
        <authorList>
            <person name="Shiratori T."/>
            <person name="Suzuki S."/>
            <person name="Kakizawa Y."/>
            <person name="Ishida K."/>
        </authorList>
    </citation>
    <scope>NUCLEOTIDE SEQUENCE [LARGE SCALE GENOMIC DNA]</scope>
    <source>
        <strain evidence="10 11">SRT547</strain>
    </source>
</reference>
<evidence type="ECO:0000259" key="9">
    <source>
        <dbReference type="Pfam" id="PF02823"/>
    </source>
</evidence>
<sequence length="134" mass="14679">MQNSKLFLKVLLPTKVILQCEAIKIIAEGKNGSFCLLPQHIDFVSALVPGILAVTDVDGKEQFVAVDEGILVKCSGNVFISTVNAVISNSLEELNTIIRENFQHLNEKEKSVRSAVAKLEAGFIKTFINLKEHG</sequence>
<keyword evidence="7 8" id="KW-0139">CF(1)</keyword>
<keyword evidence="8" id="KW-0375">Hydrogen ion transport</keyword>
<dbReference type="InterPro" id="IPR001469">
    <property type="entry name" value="ATP_synth_F1_dsu/esu"/>
</dbReference>
<keyword evidence="11" id="KW-1185">Reference proteome</keyword>
<dbReference type="Pfam" id="PF02823">
    <property type="entry name" value="ATP-synt_DE_N"/>
    <property type="match status" value="1"/>
</dbReference>
<evidence type="ECO:0000256" key="7">
    <source>
        <dbReference type="ARBA" id="ARBA00023196"/>
    </source>
</evidence>
<keyword evidence="5 8" id="KW-0406">Ion transport</keyword>
<keyword evidence="4 8" id="KW-0813">Transport</keyword>
<dbReference type="InterPro" id="IPR020546">
    <property type="entry name" value="ATP_synth_F1_dsu/esu_N"/>
</dbReference>
<comment type="subcellular location">
    <subcellularLocation>
        <location evidence="8">Cell membrane</location>
        <topology evidence="8">Peripheral membrane protein</topology>
    </subcellularLocation>
    <subcellularLocation>
        <location evidence="2">Endomembrane system</location>
        <topology evidence="2">Peripheral membrane protein</topology>
    </subcellularLocation>
</comment>
<dbReference type="InterPro" id="IPR024037">
    <property type="entry name" value="Alt_ATP_synth_F1_esu"/>
</dbReference>
<keyword evidence="6 8" id="KW-0472">Membrane</keyword>
<proteinExistence type="inferred from homology"/>
<dbReference type="CDD" id="cd12152">
    <property type="entry name" value="F1-ATPase_delta"/>
    <property type="match status" value="1"/>
</dbReference>
<evidence type="ECO:0000256" key="8">
    <source>
        <dbReference type="HAMAP-Rule" id="MF_00530"/>
    </source>
</evidence>
<comment type="function">
    <text evidence="1 8">Produces ATP from ADP in the presence of a proton gradient across the membrane.</text>
</comment>
<organism evidence="10 11">
    <name type="scientific">Uabimicrobium amorphum</name>
    <dbReference type="NCBI Taxonomy" id="2596890"/>
    <lineage>
        <taxon>Bacteria</taxon>
        <taxon>Pseudomonadati</taxon>
        <taxon>Planctomycetota</taxon>
        <taxon>Candidatus Uabimicrobiia</taxon>
        <taxon>Candidatus Uabimicrobiales</taxon>
        <taxon>Candidatus Uabimicrobiaceae</taxon>
        <taxon>Candidatus Uabimicrobium</taxon>
    </lineage>
</organism>
<evidence type="ECO:0000256" key="1">
    <source>
        <dbReference type="ARBA" id="ARBA00003543"/>
    </source>
</evidence>
<keyword evidence="8" id="KW-0066">ATP synthesis</keyword>
<dbReference type="OrthoDB" id="272739at2"/>
<dbReference type="InterPro" id="IPR036771">
    <property type="entry name" value="ATPsynth_dsu/esu_N"/>
</dbReference>
<evidence type="ECO:0000256" key="4">
    <source>
        <dbReference type="ARBA" id="ARBA00022448"/>
    </source>
</evidence>
<dbReference type="Proteomes" id="UP000326354">
    <property type="component" value="Chromosome"/>
</dbReference>
<feature type="domain" description="ATP synthase F1 complex delta/epsilon subunit N-terminal" evidence="9">
    <location>
        <begin position="7"/>
        <end position="82"/>
    </location>
</feature>
<dbReference type="Gene3D" id="2.60.15.10">
    <property type="entry name" value="F0F1 ATP synthase delta/epsilon subunit, N-terminal"/>
    <property type="match status" value="1"/>
</dbReference>
<protein>
    <recommendedName>
        <fullName evidence="8">ATP synthase epsilon chain</fullName>
    </recommendedName>
    <alternativeName>
        <fullName evidence="8">ATP synthase F1 sector epsilon subunit</fullName>
    </alternativeName>
    <alternativeName>
        <fullName evidence="8">F-ATPase epsilon subunit</fullName>
    </alternativeName>
</protein>
<evidence type="ECO:0000313" key="10">
    <source>
        <dbReference type="EMBL" id="BBM85832.1"/>
    </source>
</evidence>
<comment type="similarity">
    <text evidence="3 8">Belongs to the ATPase epsilon chain family.</text>
</comment>
<keyword evidence="8" id="KW-1003">Cell membrane</keyword>
<dbReference type="GO" id="GO:0046933">
    <property type="term" value="F:proton-transporting ATP synthase activity, rotational mechanism"/>
    <property type="evidence" value="ECO:0007669"/>
    <property type="project" value="UniProtKB-UniRule"/>
</dbReference>
<dbReference type="KEGG" id="uam:UABAM_04210"/>
<evidence type="ECO:0000256" key="2">
    <source>
        <dbReference type="ARBA" id="ARBA00004184"/>
    </source>
</evidence>
<dbReference type="GO" id="GO:0012505">
    <property type="term" value="C:endomembrane system"/>
    <property type="evidence" value="ECO:0007669"/>
    <property type="project" value="UniProtKB-SubCell"/>
</dbReference>
<evidence type="ECO:0000256" key="3">
    <source>
        <dbReference type="ARBA" id="ARBA00005712"/>
    </source>
</evidence>
<dbReference type="HAMAP" id="MF_00530">
    <property type="entry name" value="ATP_synth_epsil_bac"/>
    <property type="match status" value="1"/>
</dbReference>
<name>A0A5S9F4R5_UABAM</name>
<dbReference type="GO" id="GO:0005524">
    <property type="term" value="F:ATP binding"/>
    <property type="evidence" value="ECO:0007669"/>
    <property type="project" value="UniProtKB-UniRule"/>
</dbReference>
<dbReference type="GO" id="GO:0045259">
    <property type="term" value="C:proton-transporting ATP synthase complex"/>
    <property type="evidence" value="ECO:0007669"/>
    <property type="project" value="UniProtKB-KW"/>
</dbReference>
<dbReference type="AlphaFoldDB" id="A0A5S9F4R5"/>
<dbReference type="NCBIfam" id="TIGR03166">
    <property type="entry name" value="alt_F1F0_F1_eps"/>
    <property type="match status" value="1"/>
</dbReference>
<evidence type="ECO:0000256" key="6">
    <source>
        <dbReference type="ARBA" id="ARBA00023136"/>
    </source>
</evidence>
<comment type="subunit">
    <text evidence="8">F-type ATPases have 2 components, CF(1) - the catalytic core - and CF(0) - the membrane proton channel. CF(1) has five subunits: alpha(3), beta(3), gamma(1), delta(1), epsilon(1). CF(0) has three main subunits: a, b and c.</text>
</comment>
<evidence type="ECO:0000256" key="5">
    <source>
        <dbReference type="ARBA" id="ARBA00023065"/>
    </source>
</evidence>
<dbReference type="RefSeq" id="WP_151969921.1">
    <property type="nucleotide sequence ID" value="NZ_AP019860.1"/>
</dbReference>
<dbReference type="NCBIfam" id="NF004871">
    <property type="entry name" value="PRK06228.1"/>
    <property type="match status" value="1"/>
</dbReference>